<evidence type="ECO:0000313" key="5">
    <source>
        <dbReference type="EMBL" id="KAH0924820.1"/>
    </source>
</evidence>
<dbReference type="Pfam" id="PF01419">
    <property type="entry name" value="Jacalin"/>
    <property type="match status" value="2"/>
</dbReference>
<sequence length="343" mass="38514">MTRSVGTRATYDEPYDSDGEETADTEWDEKGRNFISHIYVSYKHFITSIQFGYLNCEDDEALTLSAKFGHSEGHSFRAVISSCEVKSLMQVILKEDEYVTGLSGVHRFGMHDGIKSLTFHTNCGEHGPIGSVNDNSEIGFKIDIDPGIRDRREFGGFFGSYSKVNLSSVGIYVSPIAREMIRAGQVKRRATWNLGEFAELWDVPDDTEWDDKGRTMISYIYVSFDRIIRSIQFGYYENEALVLSETYGSSDDHYTNLSNEIVEVKLGKDEYVTGLSGEVGLCEGIRNLTFHTNLGKHGPIGKFEYNNYTSGSNVIDPEIRDRRGFGGFYGSYNSNGLSSLVSM</sequence>
<comment type="similarity">
    <text evidence="1">Belongs to the jacalin lectin family.</text>
</comment>
<feature type="region of interest" description="Disordered" evidence="3">
    <location>
        <begin position="1"/>
        <end position="24"/>
    </location>
</feature>
<dbReference type="PANTHER" id="PTHR47293:SF70">
    <property type="entry name" value="JACALIN-RELATED LECTIN 24-RELATED"/>
    <property type="match status" value="1"/>
</dbReference>
<dbReference type="Gene3D" id="2.100.10.30">
    <property type="entry name" value="Jacalin-like lectin domain"/>
    <property type="match status" value="2"/>
</dbReference>
<accession>A0ABQ8D8K0</accession>
<dbReference type="SUPFAM" id="SSF51101">
    <property type="entry name" value="Mannose-binding lectins"/>
    <property type="match status" value="2"/>
</dbReference>
<evidence type="ECO:0000259" key="4">
    <source>
        <dbReference type="PROSITE" id="PS51752"/>
    </source>
</evidence>
<proteinExistence type="inferred from homology"/>
<protein>
    <recommendedName>
        <fullName evidence="4">Jacalin-type lectin domain-containing protein</fullName>
    </recommendedName>
</protein>
<evidence type="ECO:0000313" key="6">
    <source>
        <dbReference type="Proteomes" id="UP000824890"/>
    </source>
</evidence>
<organism evidence="5 6">
    <name type="scientific">Brassica napus</name>
    <name type="common">Rape</name>
    <dbReference type="NCBI Taxonomy" id="3708"/>
    <lineage>
        <taxon>Eukaryota</taxon>
        <taxon>Viridiplantae</taxon>
        <taxon>Streptophyta</taxon>
        <taxon>Embryophyta</taxon>
        <taxon>Tracheophyta</taxon>
        <taxon>Spermatophyta</taxon>
        <taxon>Magnoliopsida</taxon>
        <taxon>eudicotyledons</taxon>
        <taxon>Gunneridae</taxon>
        <taxon>Pentapetalae</taxon>
        <taxon>rosids</taxon>
        <taxon>malvids</taxon>
        <taxon>Brassicales</taxon>
        <taxon>Brassicaceae</taxon>
        <taxon>Brassiceae</taxon>
        <taxon>Brassica</taxon>
    </lineage>
</organism>
<evidence type="ECO:0000256" key="2">
    <source>
        <dbReference type="ARBA" id="ARBA00022734"/>
    </source>
</evidence>
<feature type="compositionally biased region" description="Acidic residues" evidence="3">
    <location>
        <begin position="13"/>
        <end position="24"/>
    </location>
</feature>
<keyword evidence="6" id="KW-1185">Reference proteome</keyword>
<comment type="caution">
    <text evidence="5">The sequence shown here is derived from an EMBL/GenBank/DDBJ whole genome shotgun (WGS) entry which is preliminary data.</text>
</comment>
<reference evidence="5 6" key="1">
    <citation type="submission" date="2021-05" db="EMBL/GenBank/DDBJ databases">
        <title>Genome Assembly of Synthetic Allotetraploid Brassica napus Reveals Homoeologous Exchanges between Subgenomes.</title>
        <authorList>
            <person name="Davis J.T."/>
        </authorList>
    </citation>
    <scope>NUCLEOTIDE SEQUENCE [LARGE SCALE GENOMIC DNA]</scope>
    <source>
        <strain evidence="6">cv. Da-Ae</strain>
        <tissue evidence="5">Seedling</tissue>
    </source>
</reference>
<dbReference type="PANTHER" id="PTHR47293">
    <property type="entry name" value="JACALIN-RELATED LECTIN 3"/>
    <property type="match status" value="1"/>
</dbReference>
<dbReference type="SMART" id="SM00915">
    <property type="entry name" value="Jacalin"/>
    <property type="match status" value="2"/>
</dbReference>
<feature type="domain" description="Jacalin-type lectin" evidence="4">
    <location>
        <begin position="9"/>
        <end position="175"/>
    </location>
</feature>
<gene>
    <name evidence="5" type="ORF">HID58_017076</name>
</gene>
<name>A0ABQ8D8K0_BRANA</name>
<dbReference type="PROSITE" id="PS51752">
    <property type="entry name" value="JACALIN_LECTIN"/>
    <property type="match status" value="2"/>
</dbReference>
<evidence type="ECO:0000256" key="1">
    <source>
        <dbReference type="ARBA" id="ARBA00006568"/>
    </source>
</evidence>
<dbReference type="InterPro" id="IPR001229">
    <property type="entry name" value="Jacalin-like_lectin_dom"/>
</dbReference>
<feature type="domain" description="Jacalin-type lectin" evidence="4">
    <location>
        <begin position="195"/>
        <end position="343"/>
    </location>
</feature>
<dbReference type="Proteomes" id="UP000824890">
    <property type="component" value="Unassembled WGS sequence"/>
</dbReference>
<keyword evidence="2" id="KW-0430">Lectin</keyword>
<evidence type="ECO:0000256" key="3">
    <source>
        <dbReference type="SAM" id="MobiDB-lite"/>
    </source>
</evidence>
<dbReference type="EMBL" id="JAGKQM010000005">
    <property type="protein sequence ID" value="KAH0924820.1"/>
    <property type="molecule type" value="Genomic_DNA"/>
</dbReference>
<dbReference type="InterPro" id="IPR036404">
    <property type="entry name" value="Jacalin-like_lectin_dom_sf"/>
</dbReference>